<sequence length="162" mass="17977">MEANEPASPEPEDTTNLDAESKFDPIPYPTKIPIPNLTPNHPQLTTTPPQMITGLRTPITTGSKCLNPFELFRSALIWCRLPGCNSSSTPFKACKIHSLCTWCGHVIAMPSEHLSEEGIKVITDSHRTERFTGASKKMMEARKTASRFEILGRDNSHFAVPE</sequence>
<dbReference type="EMBL" id="UYRR01031059">
    <property type="protein sequence ID" value="VDK44805.1"/>
    <property type="molecule type" value="Genomic_DNA"/>
</dbReference>
<dbReference type="WBParaSite" id="ASIM_0001185601-mRNA-1">
    <property type="protein sequence ID" value="ASIM_0001185601-mRNA-1"/>
    <property type="gene ID" value="ASIM_0001185601"/>
</dbReference>
<keyword evidence="3" id="KW-1185">Reference proteome</keyword>
<feature type="region of interest" description="Disordered" evidence="1">
    <location>
        <begin position="1"/>
        <end position="22"/>
    </location>
</feature>
<gene>
    <name evidence="2" type="ORF">ASIM_LOCUS11322</name>
</gene>
<reference evidence="2 3" key="2">
    <citation type="submission" date="2018-11" db="EMBL/GenBank/DDBJ databases">
        <authorList>
            <consortium name="Pathogen Informatics"/>
        </authorList>
    </citation>
    <scope>NUCLEOTIDE SEQUENCE [LARGE SCALE GENOMIC DNA]</scope>
</reference>
<protein>
    <submittedName>
        <fullName evidence="2 4">Uncharacterized protein</fullName>
    </submittedName>
</protein>
<organism evidence="4">
    <name type="scientific">Anisakis simplex</name>
    <name type="common">Herring worm</name>
    <dbReference type="NCBI Taxonomy" id="6269"/>
    <lineage>
        <taxon>Eukaryota</taxon>
        <taxon>Metazoa</taxon>
        <taxon>Ecdysozoa</taxon>
        <taxon>Nematoda</taxon>
        <taxon>Chromadorea</taxon>
        <taxon>Rhabditida</taxon>
        <taxon>Spirurina</taxon>
        <taxon>Ascaridomorpha</taxon>
        <taxon>Ascaridoidea</taxon>
        <taxon>Anisakidae</taxon>
        <taxon>Anisakis</taxon>
        <taxon>Anisakis simplex complex</taxon>
    </lineage>
</organism>
<evidence type="ECO:0000313" key="2">
    <source>
        <dbReference type="EMBL" id="VDK44805.1"/>
    </source>
</evidence>
<reference evidence="4" key="1">
    <citation type="submission" date="2017-02" db="UniProtKB">
        <authorList>
            <consortium name="WormBaseParasite"/>
        </authorList>
    </citation>
    <scope>IDENTIFICATION</scope>
</reference>
<accession>A0A0M3JUJ3</accession>
<evidence type="ECO:0000313" key="3">
    <source>
        <dbReference type="Proteomes" id="UP000267096"/>
    </source>
</evidence>
<proteinExistence type="predicted"/>
<name>A0A0M3JUJ3_ANISI</name>
<dbReference type="Proteomes" id="UP000267096">
    <property type="component" value="Unassembled WGS sequence"/>
</dbReference>
<evidence type="ECO:0000256" key="1">
    <source>
        <dbReference type="SAM" id="MobiDB-lite"/>
    </source>
</evidence>
<evidence type="ECO:0000313" key="4">
    <source>
        <dbReference type="WBParaSite" id="ASIM_0001185601-mRNA-1"/>
    </source>
</evidence>
<dbReference type="AlphaFoldDB" id="A0A0M3JUJ3"/>